<dbReference type="SMART" id="SM00829">
    <property type="entry name" value="PKS_ER"/>
    <property type="match status" value="1"/>
</dbReference>
<keyword evidence="5" id="KW-1185">Reference proteome</keyword>
<accession>A0ABP9DIM0</accession>
<evidence type="ECO:0000313" key="4">
    <source>
        <dbReference type="EMBL" id="GAA4847902.1"/>
    </source>
</evidence>
<dbReference type="RefSeq" id="WP_345374311.1">
    <property type="nucleotide sequence ID" value="NZ_BAABJX010000058.1"/>
</dbReference>
<protein>
    <submittedName>
        <fullName evidence="4">Quinone oxidoreductase</fullName>
    </submittedName>
</protein>
<dbReference type="CDD" id="cd05286">
    <property type="entry name" value="QOR2"/>
    <property type="match status" value="1"/>
</dbReference>
<dbReference type="InterPro" id="IPR011032">
    <property type="entry name" value="GroES-like_sf"/>
</dbReference>
<dbReference type="PANTHER" id="PTHR48106:SF13">
    <property type="entry name" value="QUINONE OXIDOREDUCTASE-RELATED"/>
    <property type="match status" value="1"/>
</dbReference>
<dbReference type="Pfam" id="PF00107">
    <property type="entry name" value="ADH_zinc_N"/>
    <property type="match status" value="1"/>
</dbReference>
<name>A0ABP9DIM0_9BACT</name>
<dbReference type="Proteomes" id="UP001500298">
    <property type="component" value="Unassembled WGS sequence"/>
</dbReference>
<organism evidence="4 5">
    <name type="scientific">Algivirga pacifica</name>
    <dbReference type="NCBI Taxonomy" id="1162670"/>
    <lineage>
        <taxon>Bacteria</taxon>
        <taxon>Pseudomonadati</taxon>
        <taxon>Bacteroidota</taxon>
        <taxon>Cytophagia</taxon>
        <taxon>Cytophagales</taxon>
        <taxon>Flammeovirgaceae</taxon>
        <taxon>Algivirga</taxon>
    </lineage>
</organism>
<dbReference type="InterPro" id="IPR036291">
    <property type="entry name" value="NAD(P)-bd_dom_sf"/>
</dbReference>
<dbReference type="InterPro" id="IPR013154">
    <property type="entry name" value="ADH-like_N"/>
</dbReference>
<dbReference type="SUPFAM" id="SSF50129">
    <property type="entry name" value="GroES-like"/>
    <property type="match status" value="1"/>
</dbReference>
<evidence type="ECO:0000256" key="1">
    <source>
        <dbReference type="ARBA" id="ARBA00022857"/>
    </source>
</evidence>
<dbReference type="InterPro" id="IPR047618">
    <property type="entry name" value="QOR-like"/>
</dbReference>
<evidence type="ECO:0000256" key="2">
    <source>
        <dbReference type="ARBA" id="ARBA00023002"/>
    </source>
</evidence>
<sequence>MKALTFSKFGGPEVMEYIDVQDPILKKGEVLVAMEAIGLNYADIYRRKGNYHLKGTPPYIAGYEGAGVIVASESPQFKEGQRVAFADVPYANAELVTVSEDHVIPLSDDISFELAASVLLQGLTAHYLAKDSHAIQARESVLIHAASGGVGQFLTQIAKMKGATVIGLTRSEDKAALIKENKADKVVLLQEGWKEEVMAFTQGKGVDVVYDSVGITLMDSFEVCREGGHVVFYGMSGGDPAPVDPRMLMDSSKTLTGGDLWSYLTSAEQRQTRAKELFGWLLDGSIQIAEPVRFKLSEGEEAHKFLESGQSAGKVLLIP</sequence>
<dbReference type="Gene3D" id="3.40.50.720">
    <property type="entry name" value="NAD(P)-binding Rossmann-like Domain"/>
    <property type="match status" value="1"/>
</dbReference>
<gene>
    <name evidence="4" type="ORF">GCM10023331_35760</name>
</gene>
<comment type="caution">
    <text evidence="4">The sequence shown here is derived from an EMBL/GenBank/DDBJ whole genome shotgun (WGS) entry which is preliminary data.</text>
</comment>
<dbReference type="Pfam" id="PF08240">
    <property type="entry name" value="ADH_N"/>
    <property type="match status" value="1"/>
</dbReference>
<feature type="domain" description="Enoyl reductase (ER)" evidence="3">
    <location>
        <begin position="10"/>
        <end position="317"/>
    </location>
</feature>
<dbReference type="EMBL" id="BAABJX010000058">
    <property type="protein sequence ID" value="GAA4847902.1"/>
    <property type="molecule type" value="Genomic_DNA"/>
</dbReference>
<evidence type="ECO:0000259" key="3">
    <source>
        <dbReference type="SMART" id="SM00829"/>
    </source>
</evidence>
<dbReference type="InterPro" id="IPR013149">
    <property type="entry name" value="ADH-like_C"/>
</dbReference>
<dbReference type="InterPro" id="IPR020843">
    <property type="entry name" value="ER"/>
</dbReference>
<keyword evidence="2" id="KW-0560">Oxidoreductase</keyword>
<proteinExistence type="predicted"/>
<dbReference type="SUPFAM" id="SSF51735">
    <property type="entry name" value="NAD(P)-binding Rossmann-fold domains"/>
    <property type="match status" value="1"/>
</dbReference>
<reference evidence="5" key="1">
    <citation type="journal article" date="2019" name="Int. J. Syst. Evol. Microbiol.">
        <title>The Global Catalogue of Microorganisms (GCM) 10K type strain sequencing project: providing services to taxonomists for standard genome sequencing and annotation.</title>
        <authorList>
            <consortium name="The Broad Institute Genomics Platform"/>
            <consortium name="The Broad Institute Genome Sequencing Center for Infectious Disease"/>
            <person name="Wu L."/>
            <person name="Ma J."/>
        </authorList>
    </citation>
    <scope>NUCLEOTIDE SEQUENCE [LARGE SCALE GENOMIC DNA]</scope>
    <source>
        <strain evidence="5">JCM 18326</strain>
    </source>
</reference>
<keyword evidence="1" id="KW-0521">NADP</keyword>
<evidence type="ECO:0000313" key="5">
    <source>
        <dbReference type="Proteomes" id="UP001500298"/>
    </source>
</evidence>
<dbReference type="Gene3D" id="3.90.180.10">
    <property type="entry name" value="Medium-chain alcohol dehydrogenases, catalytic domain"/>
    <property type="match status" value="1"/>
</dbReference>
<dbReference type="PANTHER" id="PTHR48106">
    <property type="entry name" value="QUINONE OXIDOREDUCTASE PIG3-RELATED"/>
    <property type="match status" value="1"/>
</dbReference>